<evidence type="ECO:0000256" key="1">
    <source>
        <dbReference type="SAM" id="MobiDB-lite"/>
    </source>
</evidence>
<sequence length="171" mass="18281">MNTEKKICSEKELDQALRRFRSSVQSWSEAEYARPRRLVAGGWQRVSGFAFGAAMASLVAACVIPLAIHYEQAGQRTARVLPSQTAPMAALADRAGAVAEVAALPRASQREPLAGKVRRTWAERNPDGLNSTAANQDSDDELMASIDSDLAQGTPRALAPLADLMSDSAGK</sequence>
<evidence type="ECO:0000256" key="2">
    <source>
        <dbReference type="SAM" id="Phobius"/>
    </source>
</evidence>
<keyword evidence="2" id="KW-0812">Transmembrane</keyword>
<dbReference type="EMBL" id="CABN01000127">
    <property type="protein sequence ID" value="CBI00361.1"/>
    <property type="molecule type" value="Genomic_DNA"/>
</dbReference>
<name>E6PZK2_9ZZZZ</name>
<dbReference type="AlphaFoldDB" id="E6PZK2"/>
<keyword evidence="2" id="KW-0472">Membrane</keyword>
<organism evidence="3">
    <name type="scientific">mine drainage metagenome</name>
    <dbReference type="NCBI Taxonomy" id="410659"/>
    <lineage>
        <taxon>unclassified sequences</taxon>
        <taxon>metagenomes</taxon>
        <taxon>ecological metagenomes</taxon>
    </lineage>
</organism>
<comment type="caution">
    <text evidence="3">The sequence shown here is derived from an EMBL/GenBank/DDBJ whole genome shotgun (WGS) entry which is preliminary data.</text>
</comment>
<evidence type="ECO:0000313" key="3">
    <source>
        <dbReference type="EMBL" id="CBI00361.1"/>
    </source>
</evidence>
<feature type="region of interest" description="Disordered" evidence="1">
    <location>
        <begin position="112"/>
        <end position="149"/>
    </location>
</feature>
<reference evidence="3" key="1">
    <citation type="submission" date="2009-10" db="EMBL/GenBank/DDBJ databases">
        <title>Diversity of trophic interactions inside an arsenic-rich microbial ecosystem.</title>
        <authorList>
            <person name="Bertin P.N."/>
            <person name="Heinrich-Salmeron A."/>
            <person name="Pelletier E."/>
            <person name="Goulhen-Chollet F."/>
            <person name="Arsene-Ploetze F."/>
            <person name="Gallien S."/>
            <person name="Calteau A."/>
            <person name="Vallenet D."/>
            <person name="Casiot C."/>
            <person name="Chane-Woon-Ming B."/>
            <person name="Giloteaux L."/>
            <person name="Barakat M."/>
            <person name="Bonnefoy V."/>
            <person name="Bruneel O."/>
            <person name="Chandler M."/>
            <person name="Cleiss J."/>
            <person name="Duran R."/>
            <person name="Elbaz-Poulichet F."/>
            <person name="Fonknechten N."/>
            <person name="Lauga B."/>
            <person name="Mornico D."/>
            <person name="Ortet P."/>
            <person name="Schaeffer C."/>
            <person name="Siguier P."/>
            <person name="Alexander Thil Smith A."/>
            <person name="Van Dorsselaer A."/>
            <person name="Weissenbach J."/>
            <person name="Medigue C."/>
            <person name="Le Paslier D."/>
        </authorList>
    </citation>
    <scope>NUCLEOTIDE SEQUENCE</scope>
</reference>
<protein>
    <submittedName>
        <fullName evidence="3">Uncharacterized protein</fullName>
    </submittedName>
</protein>
<gene>
    <name evidence="3" type="ORF">CARN3_1379</name>
</gene>
<proteinExistence type="predicted"/>
<keyword evidence="2" id="KW-1133">Transmembrane helix</keyword>
<accession>E6PZK2</accession>
<feature type="transmembrane region" description="Helical" evidence="2">
    <location>
        <begin position="46"/>
        <end position="68"/>
    </location>
</feature>